<protein>
    <submittedName>
        <fullName evidence="1">Uncharacterized protein</fullName>
    </submittedName>
</protein>
<dbReference type="AlphaFoldDB" id="A0AAN9C4C6"/>
<evidence type="ECO:0000313" key="2">
    <source>
        <dbReference type="Proteomes" id="UP001374579"/>
    </source>
</evidence>
<evidence type="ECO:0000313" key="1">
    <source>
        <dbReference type="EMBL" id="KAK7116409.1"/>
    </source>
</evidence>
<organism evidence="1 2">
    <name type="scientific">Littorina saxatilis</name>
    <dbReference type="NCBI Taxonomy" id="31220"/>
    <lineage>
        <taxon>Eukaryota</taxon>
        <taxon>Metazoa</taxon>
        <taxon>Spiralia</taxon>
        <taxon>Lophotrochozoa</taxon>
        <taxon>Mollusca</taxon>
        <taxon>Gastropoda</taxon>
        <taxon>Caenogastropoda</taxon>
        <taxon>Littorinimorpha</taxon>
        <taxon>Littorinoidea</taxon>
        <taxon>Littorinidae</taxon>
        <taxon>Littorina</taxon>
    </lineage>
</organism>
<gene>
    <name evidence="1" type="ORF">V1264_002095</name>
</gene>
<name>A0AAN9C4C6_9CAEN</name>
<reference evidence="1 2" key="1">
    <citation type="submission" date="2024-02" db="EMBL/GenBank/DDBJ databases">
        <title>Chromosome-scale genome assembly of the rough periwinkle Littorina saxatilis.</title>
        <authorList>
            <person name="De Jode A."/>
            <person name="Faria R."/>
            <person name="Formenti G."/>
            <person name="Sims Y."/>
            <person name="Smith T.P."/>
            <person name="Tracey A."/>
            <person name="Wood J.M.D."/>
            <person name="Zagrodzka Z.B."/>
            <person name="Johannesson K."/>
            <person name="Butlin R.K."/>
            <person name="Leder E.H."/>
        </authorList>
    </citation>
    <scope>NUCLEOTIDE SEQUENCE [LARGE SCALE GENOMIC DNA]</scope>
    <source>
        <strain evidence="1">Snail1</strain>
        <tissue evidence="1">Muscle</tissue>
    </source>
</reference>
<keyword evidence="2" id="KW-1185">Reference proteome</keyword>
<dbReference type="EMBL" id="JBAMIC010000001">
    <property type="protein sequence ID" value="KAK7116409.1"/>
    <property type="molecule type" value="Genomic_DNA"/>
</dbReference>
<proteinExistence type="predicted"/>
<comment type="caution">
    <text evidence="1">The sequence shown here is derived from an EMBL/GenBank/DDBJ whole genome shotgun (WGS) entry which is preliminary data.</text>
</comment>
<sequence length="117" mass="13707">MKHNIYTACWHPLLHTLTVSNCTQRGRFHFPSLSTECIVKEREAHDIRYKILRGTRGNSVSSWTRQINSQVKVFKTVWTFFFLRIQEFLSAVVVLFHQMKQLQKVDVGHKTDCISGL</sequence>
<accession>A0AAN9C4C6</accession>
<dbReference type="Proteomes" id="UP001374579">
    <property type="component" value="Unassembled WGS sequence"/>
</dbReference>